<evidence type="ECO:0000256" key="8">
    <source>
        <dbReference type="SAM" id="MobiDB-lite"/>
    </source>
</evidence>
<name>A0A7K1T8R1_9BACT</name>
<dbReference type="InterPro" id="IPR012910">
    <property type="entry name" value="Plug_dom"/>
</dbReference>
<dbReference type="EMBL" id="WQKZ01000001">
    <property type="protein sequence ID" value="MVN74797.1"/>
    <property type="molecule type" value="Genomic_DNA"/>
</dbReference>
<dbReference type="Gene3D" id="2.40.170.20">
    <property type="entry name" value="TonB-dependent receptor, beta-barrel domain"/>
    <property type="match status" value="1"/>
</dbReference>
<feature type="domain" description="Outer membrane protein beta-barrel" evidence="10">
    <location>
        <begin position="431"/>
        <end position="829"/>
    </location>
</feature>
<dbReference type="SUPFAM" id="SSF49464">
    <property type="entry name" value="Carboxypeptidase regulatory domain-like"/>
    <property type="match status" value="1"/>
</dbReference>
<dbReference type="InterPro" id="IPR008969">
    <property type="entry name" value="CarboxyPept-like_regulatory"/>
</dbReference>
<gene>
    <name evidence="11" type="ORF">GO988_00500</name>
</gene>
<evidence type="ECO:0000256" key="3">
    <source>
        <dbReference type="ARBA" id="ARBA00022452"/>
    </source>
</evidence>
<comment type="caution">
    <text evidence="11">The sequence shown here is derived from an EMBL/GenBank/DDBJ whole genome shotgun (WGS) entry which is preliminary data.</text>
</comment>
<keyword evidence="11" id="KW-0675">Receptor</keyword>
<dbReference type="InterPro" id="IPR039426">
    <property type="entry name" value="TonB-dep_rcpt-like"/>
</dbReference>
<keyword evidence="12" id="KW-1185">Reference proteome</keyword>
<keyword evidence="2 7" id="KW-0813">Transport</keyword>
<dbReference type="Gene3D" id="2.60.40.1120">
    <property type="entry name" value="Carboxypeptidase-like, regulatory domain"/>
    <property type="match status" value="1"/>
</dbReference>
<dbReference type="SUPFAM" id="SSF56935">
    <property type="entry name" value="Porins"/>
    <property type="match status" value="1"/>
</dbReference>
<feature type="domain" description="TonB-dependent receptor plug" evidence="9">
    <location>
        <begin position="176"/>
        <end position="268"/>
    </location>
</feature>
<dbReference type="GO" id="GO:0009279">
    <property type="term" value="C:cell outer membrane"/>
    <property type="evidence" value="ECO:0007669"/>
    <property type="project" value="UniProtKB-SubCell"/>
</dbReference>
<dbReference type="InterPro" id="IPR037066">
    <property type="entry name" value="Plug_dom_sf"/>
</dbReference>
<dbReference type="InterPro" id="IPR041700">
    <property type="entry name" value="OMP_b-brl_3"/>
</dbReference>
<feature type="compositionally biased region" description="Low complexity" evidence="8">
    <location>
        <begin position="877"/>
        <end position="893"/>
    </location>
</feature>
<dbReference type="InterPro" id="IPR036942">
    <property type="entry name" value="Beta-barrel_TonB_sf"/>
</dbReference>
<evidence type="ECO:0000256" key="7">
    <source>
        <dbReference type="PROSITE-ProRule" id="PRU01360"/>
    </source>
</evidence>
<comment type="similarity">
    <text evidence="7">Belongs to the TonB-dependent receptor family.</text>
</comment>
<evidence type="ECO:0000259" key="9">
    <source>
        <dbReference type="Pfam" id="PF07715"/>
    </source>
</evidence>
<organism evidence="11 12">
    <name type="scientific">Hymenobacter ginkgonis</name>
    <dbReference type="NCBI Taxonomy" id="2682976"/>
    <lineage>
        <taxon>Bacteria</taxon>
        <taxon>Pseudomonadati</taxon>
        <taxon>Bacteroidota</taxon>
        <taxon>Cytophagia</taxon>
        <taxon>Cytophagales</taxon>
        <taxon>Hymenobacteraceae</taxon>
        <taxon>Hymenobacter</taxon>
    </lineage>
</organism>
<evidence type="ECO:0000256" key="5">
    <source>
        <dbReference type="ARBA" id="ARBA00023136"/>
    </source>
</evidence>
<evidence type="ECO:0000256" key="4">
    <source>
        <dbReference type="ARBA" id="ARBA00022692"/>
    </source>
</evidence>
<evidence type="ECO:0000256" key="1">
    <source>
        <dbReference type="ARBA" id="ARBA00004571"/>
    </source>
</evidence>
<reference evidence="11 12" key="1">
    <citation type="submission" date="2019-12" db="EMBL/GenBank/DDBJ databases">
        <title>Hymenobacter sp. HMF4947 Genome sequencing and assembly.</title>
        <authorList>
            <person name="Kang H."/>
            <person name="Cha I."/>
            <person name="Kim H."/>
            <person name="Joh K."/>
        </authorList>
    </citation>
    <scope>NUCLEOTIDE SEQUENCE [LARGE SCALE GENOMIC DNA]</scope>
    <source>
        <strain evidence="11 12">HMF4947</strain>
    </source>
</reference>
<evidence type="ECO:0000313" key="11">
    <source>
        <dbReference type="EMBL" id="MVN74797.1"/>
    </source>
</evidence>
<dbReference type="AlphaFoldDB" id="A0A7K1T8R1"/>
<feature type="region of interest" description="Disordered" evidence="8">
    <location>
        <begin position="49"/>
        <end position="72"/>
    </location>
</feature>
<evidence type="ECO:0000259" key="10">
    <source>
        <dbReference type="Pfam" id="PF14905"/>
    </source>
</evidence>
<dbReference type="PANTHER" id="PTHR40980:SF4">
    <property type="entry name" value="TONB-DEPENDENT RECEPTOR-LIKE BETA-BARREL DOMAIN-CONTAINING PROTEIN"/>
    <property type="match status" value="1"/>
</dbReference>
<dbReference type="PANTHER" id="PTHR40980">
    <property type="entry name" value="PLUG DOMAIN-CONTAINING PROTEIN"/>
    <property type="match status" value="1"/>
</dbReference>
<dbReference type="Pfam" id="PF13620">
    <property type="entry name" value="CarboxypepD_reg"/>
    <property type="match status" value="1"/>
</dbReference>
<comment type="subcellular location">
    <subcellularLocation>
        <location evidence="1 7">Cell outer membrane</location>
        <topology evidence="1 7">Multi-pass membrane protein</topology>
    </subcellularLocation>
</comment>
<dbReference type="PROSITE" id="PS52016">
    <property type="entry name" value="TONB_DEPENDENT_REC_3"/>
    <property type="match status" value="1"/>
</dbReference>
<dbReference type="Gene3D" id="2.170.130.10">
    <property type="entry name" value="TonB-dependent receptor, plug domain"/>
    <property type="match status" value="1"/>
</dbReference>
<feature type="compositionally biased region" description="Pro residues" evidence="8">
    <location>
        <begin position="894"/>
        <end position="913"/>
    </location>
</feature>
<feature type="compositionally biased region" description="Low complexity" evidence="8">
    <location>
        <begin position="51"/>
        <end position="72"/>
    </location>
</feature>
<keyword evidence="3 7" id="KW-1134">Transmembrane beta strand</keyword>
<sequence>MVSVPNFSDNLWRLAAPLEGLLLFMPPQITPTILLLATALGSIVSSANGQRLPTRPATTHPAATARTAGRLTGSVTNGATGEAIAYATVAVLTEAGTPVNGGVCGANGQFVLPGILPGTYILRVSFLGYQDLTRLGVVVPEGGTVNLGILPLTAVARRLGEVVVTAEKPLVEERVDRTVYHAENDQTTRGGDATDVLKRVPLLSVDLEGNVSLRGSQNIRVLLNNKPSTIMANSIADGLRQLPADQIKAVEVITSPSAKYDAEGSGGIINIVTKSPTLRGGQLSLDGSGGTRSGTLNLNGDYRTGKMGFALGGFGRAGYNTPGSFDNAQLTTNPATGQQTQSTQAAATRQQQLFGRYTLGWDYDLDAHNSLAASLAYGTRNATTYQDALATSTTALALGSTATSVRNVTTTDESGTVDASLSYTHAYEVAQRELSVLALFSRNDRTYNFANDTYAASAVDVTGQAGNDNPSANQEVTAQVDYQTPTGKNQLLEIGAKDIQRTVQSDYRYYGQLARTQADNSFRYDQNVAAGYVAYAVALPKNFTLKPGMRYEYASIAADYGSGPVGDIPSYGVLVPSLNLLHKLANGNALRLAYNRRIQRPSLPFLNPNLQAANPLVQTLGNPLLHPEYTHNYELGYSTLLKQANLNFSAFVRTTTGSIQSVRTPLGAASYPGAVLVTYQNIGQERAYGGSAFAGLNIGQKFSVNGGVDAYYLVLRNNVTAPNYAARNAGLVVAGRLYGSYALPKGWGLQVFGFYRGQQVQLQGSQSSFAVYSFSLKHDLAQKKASLGFGAENFFSPRNTVRSEFASPLLTQSSRAVQHLTSFKVYFSYRIGKLTAEPRPHKNLQNNDLKLDENGGGSQGSGSTPDATRPAPPATAPAPTDSTSGVAPRLVPAGGPPAPALPPSLAPAPPTPTTMPRKSRPLPVGPPSPGTASPGGSAPAGSPGGRP</sequence>
<protein>
    <submittedName>
        <fullName evidence="11">TonB-dependent receptor</fullName>
    </submittedName>
</protein>
<keyword evidence="4 7" id="KW-0812">Transmembrane</keyword>
<keyword evidence="5 7" id="KW-0472">Membrane</keyword>
<evidence type="ECO:0000313" key="12">
    <source>
        <dbReference type="Proteomes" id="UP000441336"/>
    </source>
</evidence>
<dbReference type="Proteomes" id="UP000441336">
    <property type="component" value="Unassembled WGS sequence"/>
</dbReference>
<evidence type="ECO:0000256" key="6">
    <source>
        <dbReference type="ARBA" id="ARBA00023237"/>
    </source>
</evidence>
<dbReference type="Pfam" id="PF14905">
    <property type="entry name" value="OMP_b-brl_3"/>
    <property type="match status" value="1"/>
</dbReference>
<evidence type="ECO:0000256" key="2">
    <source>
        <dbReference type="ARBA" id="ARBA00022448"/>
    </source>
</evidence>
<feature type="region of interest" description="Disordered" evidence="8">
    <location>
        <begin position="838"/>
        <end position="947"/>
    </location>
</feature>
<feature type="compositionally biased region" description="Low complexity" evidence="8">
    <location>
        <begin position="930"/>
        <end position="941"/>
    </location>
</feature>
<accession>A0A7K1T8R1</accession>
<keyword evidence="6 7" id="KW-0998">Cell outer membrane</keyword>
<proteinExistence type="inferred from homology"/>
<dbReference type="Pfam" id="PF07715">
    <property type="entry name" value="Plug"/>
    <property type="match status" value="1"/>
</dbReference>